<accession>A0A0C3QCI8</accession>
<sequence>MKWKELVVHSVLNMLPSLPVGVFFIMKSRMGGVSRSHPGNDAAFLKAFGASGAFFDAVHGQWTKATAHDIGLLLERDVR</sequence>
<evidence type="ECO:0000256" key="1">
    <source>
        <dbReference type="SAM" id="Phobius"/>
    </source>
</evidence>
<keyword evidence="1" id="KW-0472">Membrane</keyword>
<evidence type="ECO:0000313" key="2">
    <source>
        <dbReference type="EMBL" id="KIO28435.1"/>
    </source>
</evidence>
<keyword evidence="1" id="KW-1133">Transmembrane helix</keyword>
<dbReference type="HOGENOM" id="CLU_2607793_0_0_1"/>
<dbReference type="EMBL" id="KN822994">
    <property type="protein sequence ID" value="KIO28435.1"/>
    <property type="molecule type" value="Genomic_DNA"/>
</dbReference>
<protein>
    <submittedName>
        <fullName evidence="2">Uncharacterized protein</fullName>
    </submittedName>
</protein>
<keyword evidence="3" id="KW-1185">Reference proteome</keyword>
<proteinExistence type="predicted"/>
<feature type="transmembrane region" description="Helical" evidence="1">
    <location>
        <begin position="6"/>
        <end position="26"/>
    </location>
</feature>
<name>A0A0C3QCI8_9AGAM</name>
<organism evidence="2 3">
    <name type="scientific">Tulasnella calospora MUT 4182</name>
    <dbReference type="NCBI Taxonomy" id="1051891"/>
    <lineage>
        <taxon>Eukaryota</taxon>
        <taxon>Fungi</taxon>
        <taxon>Dikarya</taxon>
        <taxon>Basidiomycota</taxon>
        <taxon>Agaricomycotina</taxon>
        <taxon>Agaricomycetes</taxon>
        <taxon>Cantharellales</taxon>
        <taxon>Tulasnellaceae</taxon>
        <taxon>Tulasnella</taxon>
    </lineage>
</organism>
<gene>
    <name evidence="2" type="ORF">M407DRAFT_180883</name>
</gene>
<dbReference type="AlphaFoldDB" id="A0A0C3QCI8"/>
<reference evidence="3" key="2">
    <citation type="submission" date="2015-01" db="EMBL/GenBank/DDBJ databases">
        <title>Evolutionary Origins and Diversification of the Mycorrhizal Mutualists.</title>
        <authorList>
            <consortium name="DOE Joint Genome Institute"/>
            <consortium name="Mycorrhizal Genomics Consortium"/>
            <person name="Kohler A."/>
            <person name="Kuo A."/>
            <person name="Nagy L.G."/>
            <person name="Floudas D."/>
            <person name="Copeland A."/>
            <person name="Barry K.W."/>
            <person name="Cichocki N."/>
            <person name="Veneault-Fourrey C."/>
            <person name="LaButti K."/>
            <person name="Lindquist E.A."/>
            <person name="Lipzen A."/>
            <person name="Lundell T."/>
            <person name="Morin E."/>
            <person name="Murat C."/>
            <person name="Riley R."/>
            <person name="Ohm R."/>
            <person name="Sun H."/>
            <person name="Tunlid A."/>
            <person name="Henrissat B."/>
            <person name="Grigoriev I.V."/>
            <person name="Hibbett D.S."/>
            <person name="Martin F."/>
        </authorList>
    </citation>
    <scope>NUCLEOTIDE SEQUENCE [LARGE SCALE GENOMIC DNA]</scope>
    <source>
        <strain evidence="3">MUT 4182</strain>
    </source>
</reference>
<dbReference type="Proteomes" id="UP000054248">
    <property type="component" value="Unassembled WGS sequence"/>
</dbReference>
<evidence type="ECO:0000313" key="3">
    <source>
        <dbReference type="Proteomes" id="UP000054248"/>
    </source>
</evidence>
<reference evidence="2 3" key="1">
    <citation type="submission" date="2014-04" db="EMBL/GenBank/DDBJ databases">
        <authorList>
            <consortium name="DOE Joint Genome Institute"/>
            <person name="Kuo A."/>
            <person name="Girlanda M."/>
            <person name="Perotto S."/>
            <person name="Kohler A."/>
            <person name="Nagy L.G."/>
            <person name="Floudas D."/>
            <person name="Copeland A."/>
            <person name="Barry K.W."/>
            <person name="Cichocki N."/>
            <person name="Veneault-Fourrey C."/>
            <person name="LaButti K."/>
            <person name="Lindquist E.A."/>
            <person name="Lipzen A."/>
            <person name="Lundell T."/>
            <person name="Morin E."/>
            <person name="Murat C."/>
            <person name="Sun H."/>
            <person name="Tunlid A."/>
            <person name="Henrissat B."/>
            <person name="Grigoriev I.V."/>
            <person name="Hibbett D.S."/>
            <person name="Martin F."/>
            <person name="Nordberg H.P."/>
            <person name="Cantor M.N."/>
            <person name="Hua S.X."/>
        </authorList>
    </citation>
    <scope>NUCLEOTIDE SEQUENCE [LARGE SCALE GENOMIC DNA]</scope>
    <source>
        <strain evidence="2 3">MUT 4182</strain>
    </source>
</reference>
<keyword evidence="1" id="KW-0812">Transmembrane</keyword>